<dbReference type="PROSITE" id="PS00168">
    <property type="entry name" value="TRP_SYNTHASE_BETA"/>
    <property type="match status" value="1"/>
</dbReference>
<organism evidence="14 15">
    <name type="scientific">Sporolactobacillus shoreae</name>
    <dbReference type="NCBI Taxonomy" id="1465501"/>
    <lineage>
        <taxon>Bacteria</taxon>
        <taxon>Bacillati</taxon>
        <taxon>Bacillota</taxon>
        <taxon>Bacilli</taxon>
        <taxon>Bacillales</taxon>
        <taxon>Sporolactobacillaceae</taxon>
        <taxon>Sporolactobacillus</taxon>
    </lineage>
</organism>
<evidence type="ECO:0000259" key="13">
    <source>
        <dbReference type="Pfam" id="PF00291"/>
    </source>
</evidence>
<dbReference type="SUPFAM" id="SSF53686">
    <property type="entry name" value="Tryptophan synthase beta subunit-like PLP-dependent enzymes"/>
    <property type="match status" value="1"/>
</dbReference>
<evidence type="ECO:0000256" key="4">
    <source>
        <dbReference type="ARBA" id="ARBA00009982"/>
    </source>
</evidence>
<dbReference type="AlphaFoldDB" id="A0A4Z0GPZ9"/>
<dbReference type="NCBIfam" id="TIGR00263">
    <property type="entry name" value="trpB"/>
    <property type="match status" value="1"/>
</dbReference>
<keyword evidence="7 12" id="KW-0822">Tryptophan biosynthesis</keyword>
<sequence length="411" mass="44447">MIRQPQLEDKFRTDETGRYGDFGGRYVPETMMHALLELEQGFKEAMTDTAFLNDYHKILHDYSGRPTPVTYCRRLSEAVGGAQIYLKREDLNHTGAHKINNAVGQALLAKRMGKKKLIAETGAGQHGVATATIAAYFGMPCKIFMGAVDVERQALNVFRMKLLGAEVVPVHSGNGTLKDAVNEVLRYWAAHIEDTAYIDGSAVGPHPYPMIVRDFQRIIGDEAREQMLQQTGKLPDAAVACVGGGSNSIGLFTAFLDDPVQLYGAEAGGKGTDTGQHAATLTKGSVGIVHGMKTYLLQDAAGQITEPYSISAGLDYPGIGPEHAYLFKTGRAVYRAITDDEALDALVRLSKLEGILPALESAHGLALAMRIATKMKPDQSVLVCLSGRGDKDVQTVLHVLKKDNSDGSDEQ</sequence>
<dbReference type="InterPro" id="IPR001926">
    <property type="entry name" value="TrpB-like_PALP"/>
</dbReference>
<dbReference type="EC" id="4.2.1.20" evidence="12"/>
<gene>
    <name evidence="12 14" type="primary">trpB</name>
    <name evidence="14" type="ORF">E4665_04880</name>
</gene>
<dbReference type="Gene3D" id="3.40.50.1100">
    <property type="match status" value="2"/>
</dbReference>
<dbReference type="Pfam" id="PF00291">
    <property type="entry name" value="PALP"/>
    <property type="match status" value="1"/>
</dbReference>
<accession>A0A4Z0GPZ9</accession>
<dbReference type="InterPro" id="IPR023026">
    <property type="entry name" value="Trp_synth_beta/beta-like"/>
</dbReference>
<keyword evidence="6 12" id="KW-0028">Amino-acid biosynthesis</keyword>
<comment type="similarity">
    <text evidence="4 12">Belongs to the TrpB family.</text>
</comment>
<feature type="modified residue" description="N6-(pyridoxal phosphate)lysine" evidence="12">
    <location>
        <position position="98"/>
    </location>
</feature>
<dbReference type="InterPro" id="IPR036052">
    <property type="entry name" value="TrpB-like_PALP_sf"/>
</dbReference>
<keyword evidence="15" id="KW-1185">Reference proteome</keyword>
<comment type="subunit">
    <text evidence="5 12">Tetramer of two alpha and two beta chains.</text>
</comment>
<evidence type="ECO:0000313" key="15">
    <source>
        <dbReference type="Proteomes" id="UP000298347"/>
    </source>
</evidence>
<proteinExistence type="inferred from homology"/>
<dbReference type="CDD" id="cd06446">
    <property type="entry name" value="Trp-synth_B"/>
    <property type="match status" value="1"/>
</dbReference>
<evidence type="ECO:0000313" key="14">
    <source>
        <dbReference type="EMBL" id="TGA99122.1"/>
    </source>
</evidence>
<evidence type="ECO:0000256" key="1">
    <source>
        <dbReference type="ARBA" id="ARBA00001933"/>
    </source>
</evidence>
<dbReference type="FunFam" id="3.40.50.1100:FF:000004">
    <property type="entry name" value="Tryptophan synthase beta chain"/>
    <property type="match status" value="1"/>
</dbReference>
<dbReference type="EMBL" id="SRJD01000004">
    <property type="protein sequence ID" value="TGA99122.1"/>
    <property type="molecule type" value="Genomic_DNA"/>
</dbReference>
<dbReference type="PANTHER" id="PTHR48077:SF3">
    <property type="entry name" value="TRYPTOPHAN SYNTHASE"/>
    <property type="match status" value="1"/>
</dbReference>
<dbReference type="OrthoDB" id="9766131at2"/>
<dbReference type="GO" id="GO:0005737">
    <property type="term" value="C:cytoplasm"/>
    <property type="evidence" value="ECO:0007669"/>
    <property type="project" value="TreeGrafter"/>
</dbReference>
<evidence type="ECO:0000256" key="11">
    <source>
        <dbReference type="ARBA" id="ARBA00049047"/>
    </source>
</evidence>
<evidence type="ECO:0000256" key="10">
    <source>
        <dbReference type="ARBA" id="ARBA00023239"/>
    </source>
</evidence>
<protein>
    <recommendedName>
        <fullName evidence="12">Tryptophan synthase beta chain</fullName>
        <ecNumber evidence="12">4.2.1.20</ecNumber>
    </recommendedName>
</protein>
<dbReference type="Proteomes" id="UP000298347">
    <property type="component" value="Unassembled WGS sequence"/>
</dbReference>
<comment type="cofactor">
    <cofactor evidence="1 12">
        <name>pyridoxal 5'-phosphate</name>
        <dbReference type="ChEBI" id="CHEBI:597326"/>
    </cofactor>
</comment>
<keyword evidence="9 12" id="KW-0057">Aromatic amino acid biosynthesis</keyword>
<feature type="domain" description="Tryptophan synthase beta chain-like PALP" evidence="13">
    <location>
        <begin position="64"/>
        <end position="387"/>
    </location>
</feature>
<evidence type="ECO:0000256" key="3">
    <source>
        <dbReference type="ARBA" id="ARBA00004733"/>
    </source>
</evidence>
<dbReference type="PIRSF" id="PIRSF001413">
    <property type="entry name" value="Trp_syn_beta"/>
    <property type="match status" value="1"/>
</dbReference>
<dbReference type="InterPro" id="IPR006653">
    <property type="entry name" value="Trp_synth_b_CS"/>
</dbReference>
<dbReference type="FunFam" id="3.40.50.1100:FF:000001">
    <property type="entry name" value="Tryptophan synthase beta chain"/>
    <property type="match status" value="1"/>
</dbReference>
<dbReference type="HAMAP" id="MF_00133">
    <property type="entry name" value="Trp_synth_beta"/>
    <property type="match status" value="1"/>
</dbReference>
<evidence type="ECO:0000256" key="5">
    <source>
        <dbReference type="ARBA" id="ARBA00011270"/>
    </source>
</evidence>
<evidence type="ECO:0000256" key="2">
    <source>
        <dbReference type="ARBA" id="ARBA00002786"/>
    </source>
</evidence>
<evidence type="ECO:0000256" key="7">
    <source>
        <dbReference type="ARBA" id="ARBA00022822"/>
    </source>
</evidence>
<keyword evidence="10 12" id="KW-0456">Lyase</keyword>
<comment type="function">
    <text evidence="2 12">The beta subunit is responsible for the synthesis of L-tryptophan from indole and L-serine.</text>
</comment>
<evidence type="ECO:0000256" key="12">
    <source>
        <dbReference type="HAMAP-Rule" id="MF_00133"/>
    </source>
</evidence>
<comment type="catalytic activity">
    <reaction evidence="11 12">
        <text>(1S,2R)-1-C-(indol-3-yl)glycerol 3-phosphate + L-serine = D-glyceraldehyde 3-phosphate + L-tryptophan + H2O</text>
        <dbReference type="Rhea" id="RHEA:10532"/>
        <dbReference type="ChEBI" id="CHEBI:15377"/>
        <dbReference type="ChEBI" id="CHEBI:33384"/>
        <dbReference type="ChEBI" id="CHEBI:57912"/>
        <dbReference type="ChEBI" id="CHEBI:58866"/>
        <dbReference type="ChEBI" id="CHEBI:59776"/>
        <dbReference type="EC" id="4.2.1.20"/>
    </reaction>
</comment>
<dbReference type="InterPro" id="IPR006654">
    <property type="entry name" value="Trp_synth_beta"/>
</dbReference>
<evidence type="ECO:0000256" key="8">
    <source>
        <dbReference type="ARBA" id="ARBA00022898"/>
    </source>
</evidence>
<name>A0A4Z0GPZ9_9BACL</name>
<dbReference type="RefSeq" id="WP_135347678.1">
    <property type="nucleotide sequence ID" value="NZ_SRJD01000004.1"/>
</dbReference>
<evidence type="ECO:0000256" key="6">
    <source>
        <dbReference type="ARBA" id="ARBA00022605"/>
    </source>
</evidence>
<comment type="pathway">
    <text evidence="3 12">Amino-acid biosynthesis; L-tryptophan biosynthesis; L-tryptophan from chorismate: step 5/5.</text>
</comment>
<keyword evidence="8 12" id="KW-0663">Pyridoxal phosphate</keyword>
<dbReference type="UniPathway" id="UPA00035">
    <property type="reaction ID" value="UER00044"/>
</dbReference>
<evidence type="ECO:0000256" key="9">
    <source>
        <dbReference type="ARBA" id="ARBA00023141"/>
    </source>
</evidence>
<reference evidence="14 15" key="1">
    <citation type="journal article" date="2015" name="Int. J. Syst. Evol. Microbiol.">
        <title>Sporolactobacillus shoreae sp. nov. and Sporolactobacillus spathodeae sp. nov., two spore-forming lactic acid bacteria isolated from tree barks in Thailand.</title>
        <authorList>
            <person name="Thamacharoensuk T."/>
            <person name="Kitahara M."/>
            <person name="Ohkuma M."/>
            <person name="Thongchul N."/>
            <person name="Tanasupawat S."/>
        </authorList>
    </citation>
    <scope>NUCLEOTIDE SEQUENCE [LARGE SCALE GENOMIC DNA]</scope>
    <source>
        <strain evidence="14 15">BK92</strain>
    </source>
</reference>
<dbReference type="PANTHER" id="PTHR48077">
    <property type="entry name" value="TRYPTOPHAN SYNTHASE-RELATED"/>
    <property type="match status" value="1"/>
</dbReference>
<dbReference type="GO" id="GO:0004834">
    <property type="term" value="F:tryptophan synthase activity"/>
    <property type="evidence" value="ECO:0007669"/>
    <property type="project" value="UniProtKB-UniRule"/>
</dbReference>
<comment type="caution">
    <text evidence="14">The sequence shown here is derived from an EMBL/GenBank/DDBJ whole genome shotgun (WGS) entry which is preliminary data.</text>
</comment>